<keyword evidence="8" id="KW-0804">Transcription</keyword>
<accession>A0A1I5V1N7</accession>
<dbReference type="GO" id="GO:0003677">
    <property type="term" value="F:DNA binding"/>
    <property type="evidence" value="ECO:0007669"/>
    <property type="project" value="UniProtKB-KW"/>
</dbReference>
<dbReference type="EMBL" id="FOXR01000009">
    <property type="protein sequence ID" value="SFQ01322.1"/>
    <property type="molecule type" value="Genomic_DNA"/>
</dbReference>
<dbReference type="NCBIfam" id="TIGR02395">
    <property type="entry name" value="rpoN_sigma"/>
    <property type="match status" value="1"/>
</dbReference>
<dbReference type="Pfam" id="PF04552">
    <property type="entry name" value="Sigma54_DBD"/>
    <property type="match status" value="1"/>
</dbReference>
<dbReference type="GO" id="GO:0016987">
    <property type="term" value="F:sigma factor activity"/>
    <property type="evidence" value="ECO:0007669"/>
    <property type="project" value="UniProtKB-KW"/>
</dbReference>
<evidence type="ECO:0000256" key="3">
    <source>
        <dbReference type="ARBA" id="ARBA00022679"/>
    </source>
</evidence>
<evidence type="ECO:0000259" key="9">
    <source>
        <dbReference type="Pfam" id="PF04552"/>
    </source>
</evidence>
<keyword evidence="6" id="KW-0731">Sigma factor</keyword>
<evidence type="ECO:0000256" key="7">
    <source>
        <dbReference type="ARBA" id="ARBA00023125"/>
    </source>
</evidence>
<dbReference type="Pfam" id="PF04963">
    <property type="entry name" value="Sigma54_CBD"/>
    <property type="match status" value="1"/>
</dbReference>
<dbReference type="InterPro" id="IPR000394">
    <property type="entry name" value="RNA_pol_sigma_54"/>
</dbReference>
<dbReference type="GO" id="GO:0000428">
    <property type="term" value="C:DNA-directed RNA polymerase complex"/>
    <property type="evidence" value="ECO:0007669"/>
    <property type="project" value="UniProtKB-KW"/>
</dbReference>
<dbReference type="GO" id="GO:0016779">
    <property type="term" value="F:nucleotidyltransferase activity"/>
    <property type="evidence" value="ECO:0007669"/>
    <property type="project" value="UniProtKB-KW"/>
</dbReference>
<evidence type="ECO:0000256" key="6">
    <source>
        <dbReference type="ARBA" id="ARBA00023082"/>
    </source>
</evidence>
<evidence type="ECO:0000256" key="1">
    <source>
        <dbReference type="ARBA" id="ARBA00008798"/>
    </source>
</evidence>
<dbReference type="GO" id="GO:0006352">
    <property type="term" value="P:DNA-templated transcription initiation"/>
    <property type="evidence" value="ECO:0007669"/>
    <property type="project" value="InterPro"/>
</dbReference>
<evidence type="ECO:0000256" key="8">
    <source>
        <dbReference type="ARBA" id="ARBA00023163"/>
    </source>
</evidence>
<sequence length="410" mass="47306">MKQDFGFETRRMRKDSDGTALHEILRWSSEELYRYIQREMEINPLLKMREDSKRETDEVFDAKFPVDWDEWFQDADYDDETDSMNYYEEEHRRKCEGTAYSGITLQEHLMSQLKAMDIPPADERVAAFIIENLDENGYLPISKHEIAAILKVDRDRVSRMLRLVQTLDPPGVGARSLRECLLIQLTQMGKATPFVRTIILEHLKDIACNRLGVISRKTGISLEEVQRIRDLIRSLEPKPGRRFAASREVRYTTPDIAVKRIGDEYYVLVLQHAAPRLCINKMYLRLLQEPHLDKNVLEYIADKLNSALGLIKAVEQRRIALNKVAMSIVSRQKEFLDHGPKHLKPLTMQVVADDCGMHVSAVSRAVEDKYIQTPHGIFEIGYFFSAVSESPNGLKTTTDVIKQIVRAITK</sequence>
<feature type="domain" description="RNA polymerase sigma factor 54 core-binding" evidence="10">
    <location>
        <begin position="99"/>
        <end position="283"/>
    </location>
</feature>
<dbReference type="InterPro" id="IPR007634">
    <property type="entry name" value="RNA_pol_sigma_54_DNA-bd"/>
</dbReference>
<dbReference type="Proteomes" id="UP000198577">
    <property type="component" value="Unassembled WGS sequence"/>
</dbReference>
<dbReference type="InterPro" id="IPR007046">
    <property type="entry name" value="RNA_pol_sigma_54_core-bd"/>
</dbReference>
<feature type="domain" description="RNA polymerase sigma factor 54 DNA-binding" evidence="9">
    <location>
        <begin position="298"/>
        <end position="408"/>
    </location>
</feature>
<evidence type="ECO:0000256" key="2">
    <source>
        <dbReference type="ARBA" id="ARBA00022478"/>
    </source>
</evidence>
<dbReference type="PANTHER" id="PTHR32248">
    <property type="entry name" value="RNA POLYMERASE SIGMA-54 FACTOR"/>
    <property type="match status" value="1"/>
</dbReference>
<keyword evidence="5" id="KW-0805">Transcription regulation</keyword>
<proteinExistence type="inferred from homology"/>
<evidence type="ECO:0000313" key="11">
    <source>
        <dbReference type="EMBL" id="SFQ01322.1"/>
    </source>
</evidence>
<gene>
    <name evidence="11" type="ORF">SAMN05444406_10952</name>
</gene>
<reference evidence="11 12" key="1">
    <citation type="submission" date="2016-10" db="EMBL/GenBank/DDBJ databases">
        <authorList>
            <person name="de Groot N.N."/>
        </authorList>
    </citation>
    <scope>NUCLEOTIDE SEQUENCE [LARGE SCALE GENOMIC DNA]</scope>
    <source>
        <strain evidence="11 12">DSM 20678</strain>
    </source>
</reference>
<evidence type="ECO:0000256" key="5">
    <source>
        <dbReference type="ARBA" id="ARBA00023015"/>
    </source>
</evidence>
<name>A0A1I5V1N7_9FIRM</name>
<comment type="similarity">
    <text evidence="1">Belongs to the sigma-54 factor family.</text>
</comment>
<keyword evidence="7" id="KW-0238">DNA-binding</keyword>
<dbReference type="PANTHER" id="PTHR32248:SF4">
    <property type="entry name" value="RNA POLYMERASE SIGMA-54 FACTOR"/>
    <property type="match status" value="1"/>
</dbReference>
<dbReference type="AlphaFoldDB" id="A0A1I5V1N7"/>
<dbReference type="Gene3D" id="1.10.10.1330">
    <property type="entry name" value="RNA polymerase sigma-54 factor, core-binding domain"/>
    <property type="match status" value="1"/>
</dbReference>
<evidence type="ECO:0000256" key="4">
    <source>
        <dbReference type="ARBA" id="ARBA00022695"/>
    </source>
</evidence>
<keyword evidence="4" id="KW-0548">Nucleotidyltransferase</keyword>
<dbReference type="PRINTS" id="PR00045">
    <property type="entry name" value="SIGMA54FCT"/>
</dbReference>
<keyword evidence="3" id="KW-0808">Transferase</keyword>
<organism evidence="11 12">
    <name type="scientific">Caldicoprobacter faecalis</name>
    <dbReference type="NCBI Taxonomy" id="937334"/>
    <lineage>
        <taxon>Bacteria</taxon>
        <taxon>Bacillati</taxon>
        <taxon>Bacillota</taxon>
        <taxon>Clostridia</taxon>
        <taxon>Caldicoprobacterales</taxon>
        <taxon>Caldicoprobacteraceae</taxon>
        <taxon>Caldicoprobacter</taxon>
    </lineage>
</organism>
<dbReference type="GO" id="GO:0001216">
    <property type="term" value="F:DNA-binding transcription activator activity"/>
    <property type="evidence" value="ECO:0007669"/>
    <property type="project" value="InterPro"/>
</dbReference>
<evidence type="ECO:0000313" key="12">
    <source>
        <dbReference type="Proteomes" id="UP000198577"/>
    </source>
</evidence>
<dbReference type="PIRSF" id="PIRSF000774">
    <property type="entry name" value="RpoN"/>
    <property type="match status" value="1"/>
</dbReference>
<dbReference type="PROSITE" id="PS50044">
    <property type="entry name" value="SIGMA54_3"/>
    <property type="match status" value="1"/>
</dbReference>
<dbReference type="RefSeq" id="WP_025747858.1">
    <property type="nucleotide sequence ID" value="NZ_FOXR01000009.1"/>
</dbReference>
<dbReference type="InterPro" id="IPR038709">
    <property type="entry name" value="RpoN_core-bd_sf"/>
</dbReference>
<dbReference type="STRING" id="937334.SAMN05444406_10952"/>
<keyword evidence="12" id="KW-1185">Reference proteome</keyword>
<protein>
    <submittedName>
        <fullName evidence="11">RNA polymerase, sigma 54 subunit, RpoN/SigL</fullName>
    </submittedName>
</protein>
<evidence type="ECO:0000259" key="10">
    <source>
        <dbReference type="Pfam" id="PF04963"/>
    </source>
</evidence>
<keyword evidence="2" id="KW-0240">DNA-directed RNA polymerase</keyword>